<keyword evidence="6" id="KW-0393">Immunoglobulin domain</keyword>
<keyword evidence="9" id="KW-1185">Reference proteome</keyword>
<dbReference type="GeneTree" id="ENSGT00940000153527"/>
<dbReference type="Proteomes" id="UP000257200">
    <property type="component" value="Unplaced"/>
</dbReference>
<evidence type="ECO:0000259" key="7">
    <source>
        <dbReference type="Pfam" id="PF07686"/>
    </source>
</evidence>
<evidence type="ECO:0000256" key="1">
    <source>
        <dbReference type="ARBA" id="ARBA00004370"/>
    </source>
</evidence>
<accession>A0A3Q1GQJ9</accession>
<reference evidence="8" key="1">
    <citation type="submission" date="2025-08" db="UniProtKB">
        <authorList>
            <consortium name="Ensembl"/>
        </authorList>
    </citation>
    <scope>IDENTIFICATION</scope>
</reference>
<evidence type="ECO:0000256" key="5">
    <source>
        <dbReference type="ARBA" id="ARBA00023180"/>
    </source>
</evidence>
<dbReference type="GO" id="GO:0005102">
    <property type="term" value="F:signaling receptor binding"/>
    <property type="evidence" value="ECO:0007669"/>
    <property type="project" value="TreeGrafter"/>
</dbReference>
<dbReference type="Pfam" id="PF07686">
    <property type="entry name" value="V-set"/>
    <property type="match status" value="1"/>
</dbReference>
<keyword evidence="2" id="KW-0732">Signal</keyword>
<dbReference type="PANTHER" id="PTHR24100">
    <property type="entry name" value="BUTYROPHILIN"/>
    <property type="match status" value="1"/>
</dbReference>
<dbReference type="GO" id="GO:1903037">
    <property type="term" value="P:regulation of leukocyte cell-cell adhesion"/>
    <property type="evidence" value="ECO:0007669"/>
    <property type="project" value="UniProtKB-ARBA"/>
</dbReference>
<dbReference type="SUPFAM" id="SSF48726">
    <property type="entry name" value="Immunoglobulin"/>
    <property type="match status" value="1"/>
</dbReference>
<proteinExistence type="predicted"/>
<dbReference type="InterPro" id="IPR036179">
    <property type="entry name" value="Ig-like_dom_sf"/>
</dbReference>
<dbReference type="FunFam" id="2.60.40.10:FF:000142">
    <property type="entry name" value="V-set domain-containing T-cell activation inhibitor 1"/>
    <property type="match status" value="1"/>
</dbReference>
<protein>
    <recommendedName>
        <fullName evidence="7">Immunoglobulin V-set domain-containing protein</fullName>
    </recommendedName>
</protein>
<sequence length="114" mass="13106">MFGFAGQLIGASQPIIATLGDDIILPCHLEPAEDLTEMTLEWSRPDLEPRFVYVWRSGLEIEGNNHKTFQGRTTLFTEELQHGNISLRLNRVKLSDKGTYIRLRRTIRSMFLCL</sequence>
<name>A0A3Q1GQJ9_9TELE</name>
<evidence type="ECO:0000256" key="6">
    <source>
        <dbReference type="ARBA" id="ARBA00023319"/>
    </source>
</evidence>
<evidence type="ECO:0000313" key="8">
    <source>
        <dbReference type="Ensembl" id="ENSAPOP00000033071.1"/>
    </source>
</evidence>
<keyword evidence="3" id="KW-0472">Membrane</keyword>
<dbReference type="AlphaFoldDB" id="A0A3Q1GQJ9"/>
<keyword evidence="5" id="KW-0325">Glycoprotein</keyword>
<evidence type="ECO:0000313" key="9">
    <source>
        <dbReference type="Proteomes" id="UP000257200"/>
    </source>
</evidence>
<dbReference type="PANTHER" id="PTHR24100:SF151">
    <property type="entry name" value="ICOS LIGAND"/>
    <property type="match status" value="1"/>
</dbReference>
<evidence type="ECO:0000256" key="2">
    <source>
        <dbReference type="ARBA" id="ARBA00022729"/>
    </source>
</evidence>
<dbReference type="InParanoid" id="A0A3Q1GQJ9"/>
<evidence type="ECO:0000256" key="4">
    <source>
        <dbReference type="ARBA" id="ARBA00023157"/>
    </source>
</evidence>
<feature type="domain" description="Immunoglobulin V-set" evidence="7">
    <location>
        <begin position="13"/>
        <end position="100"/>
    </location>
</feature>
<dbReference type="GO" id="GO:0050863">
    <property type="term" value="P:regulation of T cell activation"/>
    <property type="evidence" value="ECO:0007669"/>
    <property type="project" value="UniProtKB-ARBA"/>
</dbReference>
<dbReference type="InterPro" id="IPR050504">
    <property type="entry name" value="IgSF_BTN/MOG"/>
</dbReference>
<comment type="subcellular location">
    <subcellularLocation>
        <location evidence="1">Membrane</location>
    </subcellularLocation>
</comment>
<dbReference type="GO" id="GO:0009897">
    <property type="term" value="C:external side of plasma membrane"/>
    <property type="evidence" value="ECO:0007669"/>
    <property type="project" value="TreeGrafter"/>
</dbReference>
<evidence type="ECO:0000256" key="3">
    <source>
        <dbReference type="ARBA" id="ARBA00023136"/>
    </source>
</evidence>
<dbReference type="GO" id="GO:0050852">
    <property type="term" value="P:T cell receptor signaling pathway"/>
    <property type="evidence" value="ECO:0007669"/>
    <property type="project" value="TreeGrafter"/>
</dbReference>
<dbReference type="InterPro" id="IPR013106">
    <property type="entry name" value="Ig_V-set"/>
</dbReference>
<organism evidence="8 9">
    <name type="scientific">Acanthochromis polyacanthus</name>
    <name type="common">spiny chromis</name>
    <dbReference type="NCBI Taxonomy" id="80966"/>
    <lineage>
        <taxon>Eukaryota</taxon>
        <taxon>Metazoa</taxon>
        <taxon>Chordata</taxon>
        <taxon>Craniata</taxon>
        <taxon>Vertebrata</taxon>
        <taxon>Euteleostomi</taxon>
        <taxon>Actinopterygii</taxon>
        <taxon>Neopterygii</taxon>
        <taxon>Teleostei</taxon>
        <taxon>Neoteleostei</taxon>
        <taxon>Acanthomorphata</taxon>
        <taxon>Ovalentaria</taxon>
        <taxon>Pomacentridae</taxon>
        <taxon>Acanthochromis</taxon>
    </lineage>
</organism>
<dbReference type="InterPro" id="IPR013783">
    <property type="entry name" value="Ig-like_fold"/>
</dbReference>
<dbReference type="Ensembl" id="ENSAPOT00000027592.1">
    <property type="protein sequence ID" value="ENSAPOP00000033071.1"/>
    <property type="gene ID" value="ENSAPOG00000021400.1"/>
</dbReference>
<dbReference type="GO" id="GO:0001817">
    <property type="term" value="P:regulation of cytokine production"/>
    <property type="evidence" value="ECO:0007669"/>
    <property type="project" value="TreeGrafter"/>
</dbReference>
<reference evidence="8" key="2">
    <citation type="submission" date="2025-09" db="UniProtKB">
        <authorList>
            <consortium name="Ensembl"/>
        </authorList>
    </citation>
    <scope>IDENTIFICATION</scope>
</reference>
<keyword evidence="4" id="KW-1015">Disulfide bond</keyword>
<dbReference type="Gene3D" id="2.60.40.10">
    <property type="entry name" value="Immunoglobulins"/>
    <property type="match status" value="1"/>
</dbReference>